<sequence>MAKPSSCLLYGGSSCTTEPEG</sequence>
<evidence type="ECO:0000313" key="1">
    <source>
        <dbReference type="EMBL" id="KAF7825269.1"/>
    </source>
</evidence>
<name>A0A834TW06_9FABA</name>
<gene>
    <name evidence="1" type="ORF">G2W53_016433</name>
</gene>
<protein>
    <submittedName>
        <fullName evidence="1">Uncharacterized protein</fullName>
    </submittedName>
</protein>
<evidence type="ECO:0000313" key="2">
    <source>
        <dbReference type="Proteomes" id="UP000634136"/>
    </source>
</evidence>
<proteinExistence type="predicted"/>
<reference evidence="1" key="1">
    <citation type="submission" date="2020-09" db="EMBL/GenBank/DDBJ databases">
        <title>Genome-Enabled Discovery of Anthraquinone Biosynthesis in Senna tora.</title>
        <authorList>
            <person name="Kang S.-H."/>
            <person name="Pandey R.P."/>
            <person name="Lee C.-M."/>
            <person name="Sim J.-S."/>
            <person name="Jeong J.-T."/>
            <person name="Choi B.-S."/>
            <person name="Jung M."/>
            <person name="Ginzburg D."/>
            <person name="Zhao K."/>
            <person name="Won S.Y."/>
            <person name="Oh T.-J."/>
            <person name="Yu Y."/>
            <person name="Kim N.-H."/>
            <person name="Lee O.R."/>
            <person name="Lee T.-H."/>
            <person name="Bashyal P."/>
            <person name="Kim T.-S."/>
            <person name="Lee W.-H."/>
            <person name="Kawkins C."/>
            <person name="Kim C.-K."/>
            <person name="Kim J.S."/>
            <person name="Ahn B.O."/>
            <person name="Rhee S.Y."/>
            <person name="Sohng J.K."/>
        </authorList>
    </citation>
    <scope>NUCLEOTIDE SEQUENCE</scope>
    <source>
        <tissue evidence="1">Leaf</tissue>
    </source>
</reference>
<comment type="caution">
    <text evidence="1">The sequence shown here is derived from an EMBL/GenBank/DDBJ whole genome shotgun (WGS) entry which is preliminary data.</text>
</comment>
<dbReference type="EMBL" id="JAAIUW010000006">
    <property type="protein sequence ID" value="KAF7825269.1"/>
    <property type="molecule type" value="Genomic_DNA"/>
</dbReference>
<accession>A0A834TW06</accession>
<organism evidence="1 2">
    <name type="scientific">Senna tora</name>
    <dbReference type="NCBI Taxonomy" id="362788"/>
    <lineage>
        <taxon>Eukaryota</taxon>
        <taxon>Viridiplantae</taxon>
        <taxon>Streptophyta</taxon>
        <taxon>Embryophyta</taxon>
        <taxon>Tracheophyta</taxon>
        <taxon>Spermatophyta</taxon>
        <taxon>Magnoliopsida</taxon>
        <taxon>eudicotyledons</taxon>
        <taxon>Gunneridae</taxon>
        <taxon>Pentapetalae</taxon>
        <taxon>rosids</taxon>
        <taxon>fabids</taxon>
        <taxon>Fabales</taxon>
        <taxon>Fabaceae</taxon>
        <taxon>Caesalpinioideae</taxon>
        <taxon>Cassia clade</taxon>
        <taxon>Senna</taxon>
    </lineage>
</organism>
<dbReference type="AlphaFoldDB" id="A0A834TW06"/>
<dbReference type="PROSITE" id="PS51257">
    <property type="entry name" value="PROKAR_LIPOPROTEIN"/>
    <property type="match status" value="1"/>
</dbReference>
<keyword evidence="2" id="KW-1185">Reference proteome</keyword>
<dbReference type="Proteomes" id="UP000634136">
    <property type="component" value="Unassembled WGS sequence"/>
</dbReference>